<sequence>MTSLERRILYRLRAYGPLDVFQLQEQIRANLQNVRVAARDLNERGLVHISTWHKRNGAKRVAVYSVGAGENVAKDEVDIDDRVRRAMAETAETIATLRLAIDPGMFDPFRVLRAQVGA</sequence>
<gene>
    <name evidence="1" type="ORF">N5K24_12270</name>
</gene>
<dbReference type="SUPFAM" id="SSF46785">
    <property type="entry name" value="Winged helix' DNA-binding domain"/>
    <property type="match status" value="1"/>
</dbReference>
<dbReference type="AlphaFoldDB" id="A0AA42W9K2"/>
<dbReference type="RefSeq" id="WP_280026897.1">
    <property type="nucleotide sequence ID" value="NZ_JAOCKG010000004.1"/>
</dbReference>
<reference evidence="1" key="1">
    <citation type="submission" date="2022-09" db="EMBL/GenBank/DDBJ databases">
        <title>Intensive care unit water sources are persistently colonized with multi-drug resistant bacteria and are the site of extensive horizontal gene transfer of antibiotic resistance genes.</title>
        <authorList>
            <person name="Diorio-Toth L."/>
        </authorList>
    </citation>
    <scope>NUCLEOTIDE SEQUENCE</scope>
    <source>
        <strain evidence="1">GD03676</strain>
    </source>
</reference>
<organism evidence="1 2">
    <name type="scientific">Achromobacter marplatensis</name>
    <dbReference type="NCBI Taxonomy" id="470868"/>
    <lineage>
        <taxon>Bacteria</taxon>
        <taxon>Pseudomonadati</taxon>
        <taxon>Pseudomonadota</taxon>
        <taxon>Betaproteobacteria</taxon>
        <taxon>Burkholderiales</taxon>
        <taxon>Alcaligenaceae</taxon>
        <taxon>Achromobacter</taxon>
    </lineage>
</organism>
<comment type="caution">
    <text evidence="1">The sequence shown here is derived from an EMBL/GenBank/DDBJ whole genome shotgun (WGS) entry which is preliminary data.</text>
</comment>
<dbReference type="EMBL" id="JAOCKG010000004">
    <property type="protein sequence ID" value="MDH2051179.1"/>
    <property type="molecule type" value="Genomic_DNA"/>
</dbReference>
<evidence type="ECO:0000313" key="2">
    <source>
        <dbReference type="Proteomes" id="UP001161276"/>
    </source>
</evidence>
<dbReference type="InterPro" id="IPR036390">
    <property type="entry name" value="WH_DNA-bd_sf"/>
</dbReference>
<dbReference type="Proteomes" id="UP001161276">
    <property type="component" value="Unassembled WGS sequence"/>
</dbReference>
<protein>
    <submittedName>
        <fullName evidence="1">Uncharacterized protein</fullName>
    </submittedName>
</protein>
<name>A0AA42W9K2_9BURK</name>
<proteinExistence type="predicted"/>
<evidence type="ECO:0000313" key="1">
    <source>
        <dbReference type="EMBL" id="MDH2051179.1"/>
    </source>
</evidence>
<accession>A0AA42W9K2</accession>